<keyword evidence="5 10" id="KW-0418">Kinase</keyword>
<dbReference type="Proteomes" id="UP001597541">
    <property type="component" value="Unassembled WGS sequence"/>
</dbReference>
<dbReference type="InterPro" id="IPR025669">
    <property type="entry name" value="AAA_dom"/>
</dbReference>
<dbReference type="PANTHER" id="PTHR32309">
    <property type="entry name" value="TYROSINE-PROTEIN KINASE"/>
    <property type="match status" value="1"/>
</dbReference>
<name>A0ABW5P723_9BACL</name>
<dbReference type="CDD" id="cd05387">
    <property type="entry name" value="BY-kinase"/>
    <property type="match status" value="1"/>
</dbReference>
<keyword evidence="4" id="KW-0547">Nucleotide-binding</keyword>
<evidence type="ECO:0000313" key="10">
    <source>
        <dbReference type="EMBL" id="MFD2611102.1"/>
    </source>
</evidence>
<evidence type="ECO:0000313" key="11">
    <source>
        <dbReference type="Proteomes" id="UP001597541"/>
    </source>
</evidence>
<protein>
    <recommendedName>
        <fullName evidence="2">non-specific protein-tyrosine kinase</fullName>
        <ecNumber evidence="2">2.7.10.2</ecNumber>
    </recommendedName>
</protein>
<comment type="similarity">
    <text evidence="1">Belongs to the CpsD/CapB family.</text>
</comment>
<reference evidence="11" key="1">
    <citation type="journal article" date="2019" name="Int. J. Syst. Evol. Microbiol.">
        <title>The Global Catalogue of Microorganisms (GCM) 10K type strain sequencing project: providing services to taxonomists for standard genome sequencing and annotation.</title>
        <authorList>
            <consortium name="The Broad Institute Genomics Platform"/>
            <consortium name="The Broad Institute Genome Sequencing Center for Infectious Disease"/>
            <person name="Wu L."/>
            <person name="Ma J."/>
        </authorList>
    </citation>
    <scope>NUCLEOTIDE SEQUENCE [LARGE SCALE GENOMIC DNA]</scope>
    <source>
        <strain evidence="11">KCTC 3950</strain>
    </source>
</reference>
<dbReference type="SUPFAM" id="SSF52540">
    <property type="entry name" value="P-loop containing nucleoside triphosphate hydrolases"/>
    <property type="match status" value="1"/>
</dbReference>
<sequence length="231" mass="24971">MPQSTNSPLLIADSNPHSPITEAYRTLRTNIRFSSVDKPAQVIMVGSAVPGEGKSTTAANLSIVYAQEGKKVLLMDCDLRKPTVHTRFAVHNRNGLTNLLAGNYQPHEAFRETGVDNLTVITSGAIPHNPSELLASKRMAGLLEKFRADFDIIIIDTPPILAVTDALIVSSFSDGVVLVVKSGKTKKALVQKAKSSLDHVNANLLGVVLNNKKREDAEAGYVYYYGADEAK</sequence>
<organism evidence="10 11">
    <name type="scientific">Paenibacillus gansuensis</name>
    <dbReference type="NCBI Taxonomy" id="306542"/>
    <lineage>
        <taxon>Bacteria</taxon>
        <taxon>Bacillati</taxon>
        <taxon>Bacillota</taxon>
        <taxon>Bacilli</taxon>
        <taxon>Bacillales</taxon>
        <taxon>Paenibacillaceae</taxon>
        <taxon>Paenibacillus</taxon>
    </lineage>
</organism>
<dbReference type="PANTHER" id="PTHR32309:SF13">
    <property type="entry name" value="FERRIC ENTEROBACTIN TRANSPORT PROTEIN FEPE"/>
    <property type="match status" value="1"/>
</dbReference>
<dbReference type="RefSeq" id="WP_377599421.1">
    <property type="nucleotide sequence ID" value="NZ_JBHUME010000002.1"/>
</dbReference>
<evidence type="ECO:0000256" key="8">
    <source>
        <dbReference type="ARBA" id="ARBA00051245"/>
    </source>
</evidence>
<dbReference type="InterPro" id="IPR005702">
    <property type="entry name" value="Wzc-like_C"/>
</dbReference>
<gene>
    <name evidence="10" type="ORF">ACFSUF_01535</name>
</gene>
<dbReference type="Gene3D" id="3.40.50.300">
    <property type="entry name" value="P-loop containing nucleotide triphosphate hydrolases"/>
    <property type="match status" value="1"/>
</dbReference>
<keyword evidence="6" id="KW-0067">ATP-binding</keyword>
<feature type="domain" description="AAA" evidence="9">
    <location>
        <begin position="41"/>
        <end position="182"/>
    </location>
</feature>
<proteinExistence type="inferred from homology"/>
<evidence type="ECO:0000256" key="2">
    <source>
        <dbReference type="ARBA" id="ARBA00011903"/>
    </source>
</evidence>
<evidence type="ECO:0000256" key="3">
    <source>
        <dbReference type="ARBA" id="ARBA00022679"/>
    </source>
</evidence>
<evidence type="ECO:0000256" key="1">
    <source>
        <dbReference type="ARBA" id="ARBA00007316"/>
    </source>
</evidence>
<dbReference type="Pfam" id="PF13614">
    <property type="entry name" value="AAA_31"/>
    <property type="match status" value="1"/>
</dbReference>
<dbReference type="EMBL" id="JBHUME010000002">
    <property type="protein sequence ID" value="MFD2611102.1"/>
    <property type="molecule type" value="Genomic_DNA"/>
</dbReference>
<keyword evidence="11" id="KW-1185">Reference proteome</keyword>
<accession>A0ABW5P723</accession>
<evidence type="ECO:0000259" key="9">
    <source>
        <dbReference type="Pfam" id="PF13614"/>
    </source>
</evidence>
<evidence type="ECO:0000256" key="5">
    <source>
        <dbReference type="ARBA" id="ARBA00022777"/>
    </source>
</evidence>
<dbReference type="GO" id="GO:0004715">
    <property type="term" value="F:non-membrane spanning protein tyrosine kinase activity"/>
    <property type="evidence" value="ECO:0007669"/>
    <property type="project" value="UniProtKB-EC"/>
</dbReference>
<dbReference type="NCBIfam" id="TIGR01007">
    <property type="entry name" value="eps_fam"/>
    <property type="match status" value="1"/>
</dbReference>
<comment type="caution">
    <text evidence="10">The sequence shown here is derived from an EMBL/GenBank/DDBJ whole genome shotgun (WGS) entry which is preliminary data.</text>
</comment>
<dbReference type="InterPro" id="IPR027417">
    <property type="entry name" value="P-loop_NTPase"/>
</dbReference>
<dbReference type="EC" id="2.7.10.2" evidence="2"/>
<evidence type="ECO:0000256" key="7">
    <source>
        <dbReference type="ARBA" id="ARBA00023137"/>
    </source>
</evidence>
<evidence type="ECO:0000256" key="4">
    <source>
        <dbReference type="ARBA" id="ARBA00022741"/>
    </source>
</evidence>
<dbReference type="InterPro" id="IPR050445">
    <property type="entry name" value="Bact_polysacc_biosynth/exp"/>
</dbReference>
<keyword evidence="7" id="KW-0829">Tyrosine-protein kinase</keyword>
<comment type="catalytic activity">
    <reaction evidence="8">
        <text>L-tyrosyl-[protein] + ATP = O-phospho-L-tyrosyl-[protein] + ADP + H(+)</text>
        <dbReference type="Rhea" id="RHEA:10596"/>
        <dbReference type="Rhea" id="RHEA-COMP:10136"/>
        <dbReference type="Rhea" id="RHEA-COMP:20101"/>
        <dbReference type="ChEBI" id="CHEBI:15378"/>
        <dbReference type="ChEBI" id="CHEBI:30616"/>
        <dbReference type="ChEBI" id="CHEBI:46858"/>
        <dbReference type="ChEBI" id="CHEBI:61978"/>
        <dbReference type="ChEBI" id="CHEBI:456216"/>
        <dbReference type="EC" id="2.7.10.2"/>
    </reaction>
</comment>
<keyword evidence="3 10" id="KW-0808">Transferase</keyword>
<evidence type="ECO:0000256" key="6">
    <source>
        <dbReference type="ARBA" id="ARBA00022840"/>
    </source>
</evidence>